<dbReference type="RefSeq" id="WP_084092834.1">
    <property type="nucleotide sequence ID" value="NZ_FWXD01000036.1"/>
</dbReference>
<dbReference type="InterPro" id="IPR017748">
    <property type="entry name" value="TagF"/>
</dbReference>
<dbReference type="STRING" id="1121001.SAMN02745857_03906"/>
<reference evidence="1 2" key="1">
    <citation type="submission" date="2017-04" db="EMBL/GenBank/DDBJ databases">
        <authorList>
            <person name="Afonso C.L."/>
            <person name="Miller P.J."/>
            <person name="Scott M.A."/>
            <person name="Spackman E."/>
            <person name="Goraichik I."/>
            <person name="Dimitrov K.M."/>
            <person name="Suarez D.L."/>
            <person name="Swayne D.E."/>
        </authorList>
    </citation>
    <scope>NUCLEOTIDE SEQUENCE [LARGE SCALE GENOMIC DNA]</scope>
    <source>
        <strain evidence="1 2">DSM 23236</strain>
    </source>
</reference>
<dbReference type="AlphaFoldDB" id="A0A1W1XZZ4"/>
<dbReference type="Pfam" id="PF09867">
    <property type="entry name" value="TagF_N"/>
    <property type="match status" value="1"/>
</dbReference>
<dbReference type="PIRSF" id="PIRSF029287">
    <property type="entry name" value="UCP029287"/>
    <property type="match status" value="1"/>
</dbReference>
<dbReference type="OrthoDB" id="9801841at2"/>
<dbReference type="Gene3D" id="3.40.1730.10">
    <property type="entry name" value="pa0076 domain"/>
    <property type="match status" value="1"/>
</dbReference>
<dbReference type="NCBIfam" id="TIGR03373">
    <property type="entry name" value="VI_minor_4"/>
    <property type="match status" value="1"/>
</dbReference>
<protein>
    <submittedName>
        <fullName evidence="1">Type VI secretion system protein ImpM</fullName>
    </submittedName>
</protein>
<organism evidence="1 2">
    <name type="scientific">Andreprevotia lacus DSM 23236</name>
    <dbReference type="NCBI Taxonomy" id="1121001"/>
    <lineage>
        <taxon>Bacteria</taxon>
        <taxon>Pseudomonadati</taxon>
        <taxon>Pseudomonadota</taxon>
        <taxon>Betaproteobacteria</taxon>
        <taxon>Neisseriales</taxon>
        <taxon>Chitinibacteraceae</taxon>
        <taxon>Andreprevotia</taxon>
    </lineage>
</organism>
<keyword evidence="2" id="KW-1185">Reference proteome</keyword>
<evidence type="ECO:0000313" key="2">
    <source>
        <dbReference type="Proteomes" id="UP000192761"/>
    </source>
</evidence>
<gene>
    <name evidence="1" type="ORF">SAMN02745857_03906</name>
</gene>
<accession>A0A1W1XZZ4</accession>
<dbReference type="Proteomes" id="UP000192761">
    <property type="component" value="Unassembled WGS sequence"/>
</dbReference>
<proteinExistence type="predicted"/>
<dbReference type="InterPro" id="IPR038225">
    <property type="entry name" value="TagF_sf"/>
</dbReference>
<name>A0A1W1XZZ4_9NEIS</name>
<sequence length="232" mass="24882">MNVAAHMLAAPTIGWYGKIPSAGDFVARQLPYVLTRAWEHWMLGGLTALQQISDDMLPRHYAVAPVWNFLIPAGLGFDGVLLGALAPSCDRVGRYFPLAAVLSLPATGFDAAQLERAGPLYRQLGESILAAIRHGHSPEQLDSMLQSAPARWASSAAPLASNDILAVLNSGDTAGQGLAWPGISLYFEPAGMTSFWWTNQSDGSPLQTYAHTGQMTNALFARLFGPQQGYLS</sequence>
<dbReference type="EMBL" id="FWXD01000036">
    <property type="protein sequence ID" value="SMC29539.1"/>
    <property type="molecule type" value="Genomic_DNA"/>
</dbReference>
<evidence type="ECO:0000313" key="1">
    <source>
        <dbReference type="EMBL" id="SMC29539.1"/>
    </source>
</evidence>